<evidence type="ECO:0008006" key="5">
    <source>
        <dbReference type="Google" id="ProtNLM"/>
    </source>
</evidence>
<gene>
    <name evidence="3" type="ORF">DVT68_04115</name>
</gene>
<evidence type="ECO:0000313" key="3">
    <source>
        <dbReference type="EMBL" id="RDJ00020.1"/>
    </source>
</evidence>
<keyword evidence="4" id="KW-1185">Reference proteome</keyword>
<comment type="caution">
    <text evidence="3">The sequence shown here is derived from an EMBL/GenBank/DDBJ whole genome shotgun (WGS) entry which is preliminary data.</text>
</comment>
<keyword evidence="2" id="KW-0812">Transmembrane</keyword>
<dbReference type="InterPro" id="IPR045584">
    <property type="entry name" value="Pilin-like"/>
</dbReference>
<dbReference type="AlphaFoldDB" id="A0A370KBQ1"/>
<evidence type="ECO:0000313" key="4">
    <source>
        <dbReference type="Proteomes" id="UP000254711"/>
    </source>
</evidence>
<accession>A0A370KBQ1</accession>
<proteinExistence type="predicted"/>
<feature type="region of interest" description="Disordered" evidence="1">
    <location>
        <begin position="139"/>
        <end position="159"/>
    </location>
</feature>
<organism evidence="3 4">
    <name type="scientific">Dyella solisilvae</name>
    <dbReference type="NCBI Taxonomy" id="1920168"/>
    <lineage>
        <taxon>Bacteria</taxon>
        <taxon>Pseudomonadati</taxon>
        <taxon>Pseudomonadota</taxon>
        <taxon>Gammaproteobacteria</taxon>
        <taxon>Lysobacterales</taxon>
        <taxon>Rhodanobacteraceae</taxon>
        <taxon>Dyella</taxon>
    </lineage>
</organism>
<sequence length="159" mass="16842">MNRPKSVPLMSAMALFAIVAVVASIAIPAWRNHRIADRLDQALQAGEAAKLVVMEAATTRGGLNRIRPEDLTFNAQSSLNDYVSGVDISESGRITIATKNTGASPDPVFLLTPLDIGNGGHDAALSWSCDLLAGDRQWTPPRCTRPDTPAPAPATTSTH</sequence>
<dbReference type="SUPFAM" id="SSF54523">
    <property type="entry name" value="Pili subunits"/>
    <property type="match status" value="1"/>
</dbReference>
<keyword evidence="2" id="KW-1133">Transmembrane helix</keyword>
<evidence type="ECO:0000256" key="2">
    <source>
        <dbReference type="SAM" id="Phobius"/>
    </source>
</evidence>
<reference evidence="3 4" key="1">
    <citation type="submission" date="2018-07" db="EMBL/GenBank/DDBJ databases">
        <title>Dyella solisilvae sp. nov., isolated from the pine and broad-leaved mixed forest soil.</title>
        <authorList>
            <person name="Gao Z."/>
            <person name="Qiu L."/>
        </authorList>
    </citation>
    <scope>NUCLEOTIDE SEQUENCE [LARGE SCALE GENOMIC DNA]</scope>
    <source>
        <strain evidence="3 4">DHG54</strain>
    </source>
</reference>
<dbReference type="Proteomes" id="UP000254711">
    <property type="component" value="Unassembled WGS sequence"/>
</dbReference>
<evidence type="ECO:0000256" key="1">
    <source>
        <dbReference type="SAM" id="MobiDB-lite"/>
    </source>
</evidence>
<name>A0A370KBQ1_9GAMM</name>
<feature type="transmembrane region" description="Helical" evidence="2">
    <location>
        <begin position="12"/>
        <end position="30"/>
    </location>
</feature>
<dbReference type="Gene3D" id="3.30.700.10">
    <property type="entry name" value="Glycoprotein, Type 4 Pilin"/>
    <property type="match status" value="1"/>
</dbReference>
<protein>
    <recommendedName>
        <fullName evidence="5">Pilin</fullName>
    </recommendedName>
</protein>
<keyword evidence="2" id="KW-0472">Membrane</keyword>
<dbReference type="EMBL" id="QQSY01000001">
    <property type="protein sequence ID" value="RDJ00020.1"/>
    <property type="molecule type" value="Genomic_DNA"/>
</dbReference>